<feature type="compositionally biased region" description="Basic and acidic residues" evidence="10">
    <location>
        <begin position="270"/>
        <end position="281"/>
    </location>
</feature>
<feature type="compositionally biased region" description="Basic and acidic residues" evidence="10">
    <location>
        <begin position="524"/>
        <end position="543"/>
    </location>
</feature>
<comment type="similarity">
    <text evidence="4">Belongs to the cyclophilin-type PPIase family. CWC27 subfamily.</text>
</comment>
<feature type="domain" description="PPIase cyclophilin-type" evidence="11">
    <location>
        <begin position="31"/>
        <end position="186"/>
    </location>
</feature>
<dbReference type="GO" id="GO:0071013">
    <property type="term" value="C:catalytic step 2 spliceosome"/>
    <property type="evidence" value="ECO:0007669"/>
    <property type="project" value="TreeGrafter"/>
</dbReference>
<dbReference type="PROSITE" id="PS50072">
    <property type="entry name" value="CSA_PPIASE_2"/>
    <property type="match status" value="1"/>
</dbReference>
<dbReference type="PROSITE" id="PS00170">
    <property type="entry name" value="CSA_PPIASE_1"/>
    <property type="match status" value="1"/>
</dbReference>
<feature type="compositionally biased region" description="Basic and acidic residues" evidence="10">
    <location>
        <begin position="551"/>
        <end position="567"/>
    </location>
</feature>
<dbReference type="AlphaFoldDB" id="A0A8H7BZE6"/>
<evidence type="ECO:0000259" key="11">
    <source>
        <dbReference type="PROSITE" id="PS50072"/>
    </source>
</evidence>
<sequence length="567" mass="65121">MSNVYALEPHTKYEHTQFKIYMDFIKVFVLFSAKVILHTTAGDVEIEMWGKETPKATRNFIQLCMEGYYDNTIFHRIVPNFIIQGGDPTGTGQGGESIYDDEFPNEFHSRLRFARRGLVGMANTGQDDNGSQFFITLDRADELTRKHTLFGRVVGDTIFNVMKMSEMETDENERPLYPPRIKSTEIVLNPFDDIIPRISEREKMVARAIEMQKAELQRSKKKKKEKKKLNLLSFGEEAAEFEPSTESSVSKMKSSHDFLPEEEPPAAKQETADIPRLDSIKGKPFGAEKPSSISESQSVEHTNSVETTKATITKADDSIAKGASYRTENVWVEEPKTEGTVLEDKKSKAKKGTSERQADKIEQLKEEIRKMDRRHEDDDEKAKGKEKKKLSLIEQEREKYMRSGNVIVGGLKARKKTYKGSDDDTLRKLLAFQKKLSTAAPGSKKEEKKEEPICKLHEIPGCESCFDTTKNPAEEQTDEGWLAHSLVFEKDLKGKDLMQRREAVEDYVVIDPREREAQAMMEYGKGDRKNDRKRERDTYDRSSRGSSRADTSYDKDRKRSRRREDDR</sequence>
<evidence type="ECO:0000256" key="1">
    <source>
        <dbReference type="ARBA" id="ARBA00000971"/>
    </source>
</evidence>
<keyword evidence="12" id="KW-0413">Isomerase</keyword>
<name>A0A8H7BZE6_9FUNG</name>
<dbReference type="PANTHER" id="PTHR45625:SF6">
    <property type="entry name" value="SPLICEOSOME-ASSOCIATED PROTEIN CWC27 HOMOLOG"/>
    <property type="match status" value="1"/>
</dbReference>
<feature type="region of interest" description="Disordered" evidence="10">
    <location>
        <begin position="335"/>
        <end position="395"/>
    </location>
</feature>
<dbReference type="EMBL" id="JABAYA010000002">
    <property type="protein sequence ID" value="KAF7732484.1"/>
    <property type="molecule type" value="Genomic_DNA"/>
</dbReference>
<dbReference type="GO" id="GO:0006457">
    <property type="term" value="P:protein folding"/>
    <property type="evidence" value="ECO:0007669"/>
    <property type="project" value="InterPro"/>
</dbReference>
<keyword evidence="13" id="KW-1185">Reference proteome</keyword>
<evidence type="ECO:0000256" key="4">
    <source>
        <dbReference type="ARBA" id="ARBA00038509"/>
    </source>
</evidence>
<evidence type="ECO:0000256" key="5">
    <source>
        <dbReference type="ARBA" id="ARBA00055615"/>
    </source>
</evidence>
<evidence type="ECO:0000256" key="9">
    <source>
        <dbReference type="ARBA" id="ARBA00083804"/>
    </source>
</evidence>
<dbReference type="Gene3D" id="2.40.100.10">
    <property type="entry name" value="Cyclophilin-like"/>
    <property type="match status" value="1"/>
</dbReference>
<dbReference type="Pfam" id="PF00160">
    <property type="entry name" value="Pro_isomerase"/>
    <property type="match status" value="1"/>
</dbReference>
<evidence type="ECO:0000313" key="12">
    <source>
        <dbReference type="EMBL" id="KAF7732484.1"/>
    </source>
</evidence>
<dbReference type="PANTHER" id="PTHR45625">
    <property type="entry name" value="PEPTIDYL-PROLYL CIS-TRANS ISOMERASE-RELATED"/>
    <property type="match status" value="1"/>
</dbReference>
<proteinExistence type="inferred from homology"/>
<dbReference type="SUPFAM" id="SSF50891">
    <property type="entry name" value="Cyclophilin-like"/>
    <property type="match status" value="1"/>
</dbReference>
<evidence type="ECO:0000256" key="7">
    <source>
        <dbReference type="ARBA" id="ARBA00071024"/>
    </source>
</evidence>
<dbReference type="GO" id="GO:0003755">
    <property type="term" value="F:peptidyl-prolyl cis-trans isomerase activity"/>
    <property type="evidence" value="ECO:0007669"/>
    <property type="project" value="UniProtKB-EC"/>
</dbReference>
<comment type="caution">
    <text evidence="12">The sequence shown here is derived from an EMBL/GenBank/DDBJ whole genome shotgun (WGS) entry which is preliminary data.</text>
</comment>
<evidence type="ECO:0000313" key="13">
    <source>
        <dbReference type="Proteomes" id="UP000605846"/>
    </source>
</evidence>
<feature type="region of interest" description="Disordered" evidence="10">
    <location>
        <begin position="511"/>
        <end position="567"/>
    </location>
</feature>
<reference evidence="12" key="1">
    <citation type="submission" date="2020-01" db="EMBL/GenBank/DDBJ databases">
        <title>Genome Sequencing of Three Apophysomyces-Like Fungal Strains Confirms a Novel Fungal Genus in the Mucoromycota with divergent Burkholderia-like Endosymbiotic Bacteria.</title>
        <authorList>
            <person name="Stajich J.E."/>
            <person name="Macias A.M."/>
            <person name="Carter-House D."/>
            <person name="Lovett B."/>
            <person name="Kasson L.R."/>
            <person name="Berry K."/>
            <person name="Grigoriev I."/>
            <person name="Chang Y."/>
            <person name="Spatafora J."/>
            <person name="Kasson M.T."/>
        </authorList>
    </citation>
    <scope>NUCLEOTIDE SEQUENCE</scope>
    <source>
        <strain evidence="12">NRRL A-21654</strain>
    </source>
</reference>
<comment type="subcellular location">
    <subcellularLocation>
        <location evidence="2">Nucleus</location>
    </subcellularLocation>
</comment>
<dbReference type="FunFam" id="2.40.100.10:FF:000007">
    <property type="entry name" value="Peptidyl-prolyl cis-trans isomerase CWC27 homolog"/>
    <property type="match status" value="1"/>
</dbReference>
<comment type="function">
    <text evidence="5">PPIases accelerate the folding of proteins. It catalyzes the cis-trans isomerization of proline imidic peptide bonds in oligopeptides. Involved in pre-mRNA splicing.</text>
</comment>
<feature type="region of interest" description="Disordered" evidence="10">
    <location>
        <begin position="240"/>
        <end position="310"/>
    </location>
</feature>
<keyword evidence="3" id="KW-0539">Nucleus</keyword>
<organism evidence="12 13">
    <name type="scientific">Apophysomyces ossiformis</name>
    <dbReference type="NCBI Taxonomy" id="679940"/>
    <lineage>
        <taxon>Eukaryota</taxon>
        <taxon>Fungi</taxon>
        <taxon>Fungi incertae sedis</taxon>
        <taxon>Mucoromycota</taxon>
        <taxon>Mucoromycotina</taxon>
        <taxon>Mucoromycetes</taxon>
        <taxon>Mucorales</taxon>
        <taxon>Mucorineae</taxon>
        <taxon>Mucoraceae</taxon>
        <taxon>Apophysomyces</taxon>
    </lineage>
</organism>
<evidence type="ECO:0000256" key="2">
    <source>
        <dbReference type="ARBA" id="ARBA00004123"/>
    </source>
</evidence>
<dbReference type="InterPro" id="IPR044666">
    <property type="entry name" value="Cyclophilin_A-like"/>
</dbReference>
<accession>A0A8H7BZE6</accession>
<gene>
    <name evidence="12" type="primary">CWC27</name>
    <name evidence="12" type="ORF">EC973_003229</name>
</gene>
<dbReference type="CDD" id="cd01925">
    <property type="entry name" value="cyclophilin_CeCYP16-like"/>
    <property type="match status" value="1"/>
</dbReference>
<protein>
    <recommendedName>
        <fullName evidence="7">Peptidyl-prolyl isomerase CWC27</fullName>
    </recommendedName>
    <alternativeName>
        <fullName evidence="6">Peptidyl-prolyl isomerase cwc27</fullName>
    </alternativeName>
    <alternativeName>
        <fullName evidence="8 9">Rotamase CWC27</fullName>
    </alternativeName>
</protein>
<dbReference type="InterPro" id="IPR002130">
    <property type="entry name" value="Cyclophilin-type_PPIase_dom"/>
</dbReference>
<dbReference type="PRINTS" id="PR00153">
    <property type="entry name" value="CSAPPISMRASE"/>
</dbReference>
<dbReference type="InterPro" id="IPR029000">
    <property type="entry name" value="Cyclophilin-like_dom_sf"/>
</dbReference>
<evidence type="ECO:0000256" key="3">
    <source>
        <dbReference type="ARBA" id="ARBA00023242"/>
    </source>
</evidence>
<evidence type="ECO:0000256" key="10">
    <source>
        <dbReference type="SAM" id="MobiDB-lite"/>
    </source>
</evidence>
<dbReference type="OrthoDB" id="442970at2759"/>
<feature type="compositionally biased region" description="Polar residues" evidence="10">
    <location>
        <begin position="291"/>
        <end position="310"/>
    </location>
</feature>
<comment type="catalytic activity">
    <reaction evidence="1">
        <text>[protein]-peptidylproline (omega=180) = [protein]-peptidylproline (omega=0)</text>
        <dbReference type="Rhea" id="RHEA:16237"/>
        <dbReference type="Rhea" id="RHEA-COMP:10747"/>
        <dbReference type="Rhea" id="RHEA-COMP:10748"/>
        <dbReference type="ChEBI" id="CHEBI:83833"/>
        <dbReference type="ChEBI" id="CHEBI:83834"/>
        <dbReference type="EC" id="5.2.1.8"/>
    </reaction>
</comment>
<dbReference type="Proteomes" id="UP000605846">
    <property type="component" value="Unassembled WGS sequence"/>
</dbReference>
<evidence type="ECO:0000256" key="6">
    <source>
        <dbReference type="ARBA" id="ARBA00067721"/>
    </source>
</evidence>
<evidence type="ECO:0000256" key="8">
    <source>
        <dbReference type="ARBA" id="ARBA00082698"/>
    </source>
</evidence>
<dbReference type="InterPro" id="IPR020892">
    <property type="entry name" value="Cyclophilin-type_PPIase_CS"/>
</dbReference>